<evidence type="ECO:0000256" key="1">
    <source>
        <dbReference type="ARBA" id="ARBA00004141"/>
    </source>
</evidence>
<comment type="similarity">
    <text evidence="2">Belongs to the oxidase-dependent Fe transporter (OFeT) (TC 9.A.10.1) family.</text>
</comment>
<evidence type="ECO:0000256" key="5">
    <source>
        <dbReference type="ARBA" id="ARBA00023136"/>
    </source>
</evidence>
<comment type="subcellular location">
    <subcellularLocation>
        <location evidence="1">Membrane</location>
        <topology evidence="1">Multi-pass membrane protein</topology>
    </subcellularLocation>
</comment>
<feature type="transmembrane region" description="Helical" evidence="6">
    <location>
        <begin position="145"/>
        <end position="171"/>
    </location>
</feature>
<feature type="transmembrane region" description="Helical" evidence="6">
    <location>
        <begin position="247"/>
        <end position="265"/>
    </location>
</feature>
<dbReference type="InterPro" id="IPR004923">
    <property type="entry name" value="FTR1/Fip1/EfeU"/>
</dbReference>
<dbReference type="Proteomes" id="UP001331561">
    <property type="component" value="Unassembled WGS sequence"/>
</dbReference>
<keyword evidence="4 6" id="KW-1133">Transmembrane helix</keyword>
<dbReference type="PANTHER" id="PTHR31632">
    <property type="entry name" value="IRON TRANSPORTER FTH1"/>
    <property type="match status" value="1"/>
</dbReference>
<keyword evidence="3 6" id="KW-0812">Transmembrane</keyword>
<dbReference type="Pfam" id="PF03239">
    <property type="entry name" value="FTR1"/>
    <property type="match status" value="1"/>
</dbReference>
<feature type="transmembrane region" description="Helical" evidence="6">
    <location>
        <begin position="6"/>
        <end position="26"/>
    </location>
</feature>
<accession>A0ABU6JX89</accession>
<name>A0ABU6JX89_9RHOO</name>
<evidence type="ECO:0000313" key="8">
    <source>
        <dbReference type="Proteomes" id="UP001331561"/>
    </source>
</evidence>
<proteinExistence type="inferred from homology"/>
<feature type="transmembrane region" description="Helical" evidence="6">
    <location>
        <begin position="178"/>
        <end position="203"/>
    </location>
</feature>
<dbReference type="PANTHER" id="PTHR31632:SF2">
    <property type="entry name" value="PLASMA MEMBRANE IRON PERMEASE"/>
    <property type="match status" value="1"/>
</dbReference>
<reference evidence="7 8" key="1">
    <citation type="submission" date="2024-01" db="EMBL/GenBank/DDBJ databases">
        <title>Uliginosibacterium soil sp. nov.</title>
        <authorList>
            <person name="Lv Y."/>
        </authorList>
    </citation>
    <scope>NUCLEOTIDE SEQUENCE [LARGE SCALE GENOMIC DNA]</scope>
    <source>
        <strain evidence="7 8">H3</strain>
    </source>
</reference>
<dbReference type="EMBL" id="JAYXHS010000001">
    <property type="protein sequence ID" value="MEC5384174.1"/>
    <property type="molecule type" value="Genomic_DNA"/>
</dbReference>
<evidence type="ECO:0000313" key="7">
    <source>
        <dbReference type="EMBL" id="MEC5384174.1"/>
    </source>
</evidence>
<evidence type="ECO:0000256" key="4">
    <source>
        <dbReference type="ARBA" id="ARBA00022989"/>
    </source>
</evidence>
<gene>
    <name evidence="7" type="ORF">VVD49_00495</name>
</gene>
<evidence type="ECO:0000256" key="3">
    <source>
        <dbReference type="ARBA" id="ARBA00022692"/>
    </source>
</evidence>
<organism evidence="7 8">
    <name type="scientific">Uliginosibacterium silvisoli</name>
    <dbReference type="NCBI Taxonomy" id="3114758"/>
    <lineage>
        <taxon>Bacteria</taxon>
        <taxon>Pseudomonadati</taxon>
        <taxon>Pseudomonadota</taxon>
        <taxon>Betaproteobacteria</taxon>
        <taxon>Rhodocyclales</taxon>
        <taxon>Zoogloeaceae</taxon>
        <taxon>Uliginosibacterium</taxon>
    </lineage>
</organism>
<feature type="transmembrane region" description="Helical" evidence="6">
    <location>
        <begin position="33"/>
        <end position="57"/>
    </location>
</feature>
<evidence type="ECO:0000256" key="6">
    <source>
        <dbReference type="SAM" id="Phobius"/>
    </source>
</evidence>
<evidence type="ECO:0000256" key="2">
    <source>
        <dbReference type="ARBA" id="ARBA00008333"/>
    </source>
</evidence>
<sequence length="268" mass="27588">MLGTAIILFREVLEAALIIGIIAAATRGVRNRGLWIAGGVTLGIAGSCFVAAFAGSISNLAEGVGQELFNAGILGIAVVMLSWHNIWMARHGKELAAQASAVGKSVGSGAESVTVLLTVIGLAVLREGSEVVLFLYGLIAQGGTTVGSMVLGGVLGMLAGVAVGTALYFGLLRIPLRWFFQATSLLILLLAAGMAGQAARLLIQADKLPSLADPLWDVSGILPGDSALGTVLHALAGYDPQPTGMHMLFYVVTFIVVLIGMRLAAPKK</sequence>
<comment type="caution">
    <text evidence="7">The sequence shown here is derived from an EMBL/GenBank/DDBJ whole genome shotgun (WGS) entry which is preliminary data.</text>
</comment>
<protein>
    <submittedName>
        <fullName evidence="7">FTR1 family protein</fullName>
    </submittedName>
</protein>
<keyword evidence="5 6" id="KW-0472">Membrane</keyword>
<feature type="transmembrane region" description="Helical" evidence="6">
    <location>
        <begin position="69"/>
        <end position="89"/>
    </location>
</feature>
<keyword evidence="8" id="KW-1185">Reference proteome</keyword>
<dbReference type="RefSeq" id="WP_327597157.1">
    <property type="nucleotide sequence ID" value="NZ_JAYXHS010000001.1"/>
</dbReference>